<dbReference type="Proteomes" id="UP001516400">
    <property type="component" value="Unassembled WGS sequence"/>
</dbReference>
<evidence type="ECO:0000313" key="2">
    <source>
        <dbReference type="Proteomes" id="UP001516400"/>
    </source>
</evidence>
<keyword evidence="2" id="KW-1185">Reference proteome</keyword>
<reference evidence="1 2" key="1">
    <citation type="journal article" date="2021" name="BMC Biol.">
        <title>Horizontally acquired antibacterial genes associated with adaptive radiation of ladybird beetles.</title>
        <authorList>
            <person name="Li H.S."/>
            <person name="Tang X.F."/>
            <person name="Huang Y.H."/>
            <person name="Xu Z.Y."/>
            <person name="Chen M.L."/>
            <person name="Du X.Y."/>
            <person name="Qiu B.Y."/>
            <person name="Chen P.T."/>
            <person name="Zhang W."/>
            <person name="Slipinski A."/>
            <person name="Escalona H.E."/>
            <person name="Waterhouse R.M."/>
            <person name="Zwick A."/>
            <person name="Pang H."/>
        </authorList>
    </citation>
    <scope>NUCLEOTIDE SEQUENCE [LARGE SCALE GENOMIC DNA]</scope>
    <source>
        <strain evidence="1">SYSU2018</strain>
    </source>
</reference>
<proteinExistence type="predicted"/>
<dbReference type="AlphaFoldDB" id="A0ABD2MFS9"/>
<gene>
    <name evidence="1" type="ORF">HHI36_009480</name>
</gene>
<organism evidence="1 2">
    <name type="scientific">Cryptolaemus montrouzieri</name>
    <dbReference type="NCBI Taxonomy" id="559131"/>
    <lineage>
        <taxon>Eukaryota</taxon>
        <taxon>Metazoa</taxon>
        <taxon>Ecdysozoa</taxon>
        <taxon>Arthropoda</taxon>
        <taxon>Hexapoda</taxon>
        <taxon>Insecta</taxon>
        <taxon>Pterygota</taxon>
        <taxon>Neoptera</taxon>
        <taxon>Endopterygota</taxon>
        <taxon>Coleoptera</taxon>
        <taxon>Polyphaga</taxon>
        <taxon>Cucujiformia</taxon>
        <taxon>Coccinelloidea</taxon>
        <taxon>Coccinellidae</taxon>
        <taxon>Scymninae</taxon>
        <taxon>Scymnini</taxon>
        <taxon>Cryptolaemus</taxon>
    </lineage>
</organism>
<name>A0ABD2MFS9_9CUCU</name>
<accession>A0ABD2MFS9</accession>
<protein>
    <submittedName>
        <fullName evidence="1">Uncharacterized protein</fullName>
    </submittedName>
</protein>
<evidence type="ECO:0000313" key="1">
    <source>
        <dbReference type="EMBL" id="KAL3265267.1"/>
    </source>
</evidence>
<dbReference type="EMBL" id="JABFTP020000001">
    <property type="protein sequence ID" value="KAL3265267.1"/>
    <property type="molecule type" value="Genomic_DNA"/>
</dbReference>
<comment type="caution">
    <text evidence="1">The sequence shown here is derived from an EMBL/GenBank/DDBJ whole genome shotgun (WGS) entry which is preliminary data.</text>
</comment>
<sequence length="209" mass="22276">MNDLPKYEYSTFLGKKENDDLVFVPHQQRVVSETPFVNTTLFVEEIFPPYAPNITNTSNNTQIYNLTKGELYTYNGTVFLGSLINKTSRQVELINSTLRNQLATQLEAQEEGESEEEGGNMITGLISALLGGLSRPDGSIDVEAITGLLGSLSVQRPDGTYDFMGITDLLRGFFGGGDGGGGSDIGSFVGGLTGALLQGLANPPGAVSL</sequence>